<evidence type="ECO:0000259" key="10">
    <source>
        <dbReference type="PROSITE" id="PS51198"/>
    </source>
</evidence>
<protein>
    <recommendedName>
        <fullName evidence="7">DNA 3'-5' helicase</fullName>
        <ecNumber evidence="7">5.6.2.4</ecNumber>
    </recommendedName>
</protein>
<comment type="catalytic activity">
    <reaction evidence="8">
        <text>ATP + H2O = ADP + phosphate + H(+)</text>
        <dbReference type="Rhea" id="RHEA:13065"/>
        <dbReference type="ChEBI" id="CHEBI:15377"/>
        <dbReference type="ChEBI" id="CHEBI:15378"/>
        <dbReference type="ChEBI" id="CHEBI:30616"/>
        <dbReference type="ChEBI" id="CHEBI:43474"/>
        <dbReference type="ChEBI" id="CHEBI:456216"/>
        <dbReference type="EC" id="5.6.2.4"/>
    </reaction>
</comment>
<gene>
    <name evidence="11" type="ORF">Catovirus_1_844</name>
</gene>
<dbReference type="EC" id="5.6.2.4" evidence="7"/>
<dbReference type="Pfam" id="PF13361">
    <property type="entry name" value="UvrD_C"/>
    <property type="match status" value="2"/>
</dbReference>
<organism evidence="11">
    <name type="scientific">Catovirus CTV1</name>
    <dbReference type="NCBI Taxonomy" id="1977631"/>
    <lineage>
        <taxon>Viruses</taxon>
        <taxon>Varidnaviria</taxon>
        <taxon>Bamfordvirae</taxon>
        <taxon>Nucleocytoviricota</taxon>
        <taxon>Megaviricetes</taxon>
        <taxon>Imitervirales</taxon>
        <taxon>Mimiviridae</taxon>
        <taxon>Klosneuvirinae</taxon>
        <taxon>Catovirus</taxon>
    </lineage>
</organism>
<evidence type="ECO:0000256" key="6">
    <source>
        <dbReference type="ARBA" id="ARBA00034617"/>
    </source>
</evidence>
<dbReference type="GO" id="GO:0000725">
    <property type="term" value="P:recombinational repair"/>
    <property type="evidence" value="ECO:0007669"/>
    <property type="project" value="TreeGrafter"/>
</dbReference>
<dbReference type="PROSITE" id="PS51198">
    <property type="entry name" value="UVRD_HELICASE_ATP_BIND"/>
    <property type="match status" value="1"/>
</dbReference>
<evidence type="ECO:0000256" key="9">
    <source>
        <dbReference type="PROSITE-ProRule" id="PRU00560"/>
    </source>
</evidence>
<reference evidence="11" key="1">
    <citation type="journal article" date="2017" name="Science">
        <title>Giant viruses with an expanded complement of translation system components.</title>
        <authorList>
            <person name="Schulz F."/>
            <person name="Yutin N."/>
            <person name="Ivanova N.N."/>
            <person name="Ortega D.R."/>
            <person name="Lee T.K."/>
            <person name="Vierheilig J."/>
            <person name="Daims H."/>
            <person name="Horn M."/>
            <person name="Wagner M."/>
            <person name="Jensen G.J."/>
            <person name="Kyrpides N.C."/>
            <person name="Koonin E.V."/>
            <person name="Woyke T."/>
        </authorList>
    </citation>
    <scope>NUCLEOTIDE SEQUENCE</scope>
    <source>
        <strain evidence="11">CTV1</strain>
    </source>
</reference>
<dbReference type="Pfam" id="PF00580">
    <property type="entry name" value="UvrD-helicase"/>
    <property type="match status" value="1"/>
</dbReference>
<proteinExistence type="predicted"/>
<evidence type="ECO:0000256" key="3">
    <source>
        <dbReference type="ARBA" id="ARBA00022806"/>
    </source>
</evidence>
<evidence type="ECO:0000256" key="7">
    <source>
        <dbReference type="ARBA" id="ARBA00034808"/>
    </source>
</evidence>
<name>A0A1V0SAV1_9VIRU</name>
<evidence type="ECO:0000256" key="5">
    <source>
        <dbReference type="ARBA" id="ARBA00023235"/>
    </source>
</evidence>
<dbReference type="InterPro" id="IPR014017">
    <property type="entry name" value="DNA_helicase_UvrD-like_C"/>
</dbReference>
<evidence type="ECO:0000256" key="8">
    <source>
        <dbReference type="ARBA" id="ARBA00048988"/>
    </source>
</evidence>
<dbReference type="SUPFAM" id="SSF52540">
    <property type="entry name" value="P-loop containing nucleoside triphosphate hydrolases"/>
    <property type="match status" value="1"/>
</dbReference>
<accession>A0A1V0SAV1</accession>
<evidence type="ECO:0000256" key="4">
    <source>
        <dbReference type="ARBA" id="ARBA00022840"/>
    </source>
</evidence>
<dbReference type="PANTHER" id="PTHR11070:SF63">
    <property type="entry name" value="DNA HELICASE IV"/>
    <property type="match status" value="1"/>
</dbReference>
<keyword evidence="5" id="KW-0413">Isomerase</keyword>
<evidence type="ECO:0000313" key="11">
    <source>
        <dbReference type="EMBL" id="ARF08794.1"/>
    </source>
</evidence>
<dbReference type="EMBL" id="KY684083">
    <property type="protein sequence ID" value="ARF08794.1"/>
    <property type="molecule type" value="Genomic_DNA"/>
</dbReference>
<dbReference type="GO" id="GO:0005524">
    <property type="term" value="F:ATP binding"/>
    <property type="evidence" value="ECO:0007669"/>
    <property type="project" value="UniProtKB-UniRule"/>
</dbReference>
<evidence type="ECO:0000256" key="1">
    <source>
        <dbReference type="ARBA" id="ARBA00022741"/>
    </source>
</evidence>
<keyword evidence="2 9" id="KW-0378">Hydrolase</keyword>
<keyword evidence="4 9" id="KW-0067">ATP-binding</keyword>
<evidence type="ECO:0000256" key="2">
    <source>
        <dbReference type="ARBA" id="ARBA00022801"/>
    </source>
</evidence>
<feature type="binding site" evidence="9">
    <location>
        <begin position="80"/>
        <end position="87"/>
    </location>
    <ligand>
        <name>ATP</name>
        <dbReference type="ChEBI" id="CHEBI:30616"/>
    </ligand>
</feature>
<feature type="domain" description="UvrD-like helicase ATP-binding" evidence="10">
    <location>
        <begin position="59"/>
        <end position="254"/>
    </location>
</feature>
<comment type="catalytic activity">
    <reaction evidence="6">
        <text>Couples ATP hydrolysis with the unwinding of duplex DNA by translocating in the 3'-5' direction.</text>
        <dbReference type="EC" id="5.6.2.4"/>
    </reaction>
</comment>
<dbReference type="InterPro" id="IPR000212">
    <property type="entry name" value="DNA_helicase_UvrD/REP"/>
</dbReference>
<dbReference type="InterPro" id="IPR014016">
    <property type="entry name" value="UvrD-like_ATP-bd"/>
</dbReference>
<dbReference type="Gene3D" id="3.40.50.300">
    <property type="entry name" value="P-loop containing nucleotide triphosphate hydrolases"/>
    <property type="match status" value="2"/>
</dbReference>
<dbReference type="GO" id="GO:0003677">
    <property type="term" value="F:DNA binding"/>
    <property type="evidence" value="ECO:0007669"/>
    <property type="project" value="InterPro"/>
</dbReference>
<dbReference type="InterPro" id="IPR027417">
    <property type="entry name" value="P-loop_NTPase"/>
</dbReference>
<dbReference type="CDD" id="cd18807">
    <property type="entry name" value="SF1_C_UvrD"/>
    <property type="match status" value="1"/>
</dbReference>
<dbReference type="PANTHER" id="PTHR11070">
    <property type="entry name" value="UVRD / RECB / PCRA DNA HELICASE FAMILY MEMBER"/>
    <property type="match status" value="1"/>
</dbReference>
<sequence length="819" mass="96135">MPPKRNINTIKEKIAATKLAKVTGLKKAELINLEKKIDLYMSNKNDNYKDYIINDRKVGLNDEQFKIVTDDINKNIRILACAGSGKTTTIICRIKYLIDKGVDPSQILLTTFNVDAAQNMKNKLESLFGFMPNILVGTFDGIACKYYHKFFKKDYHVGISEYATYFLEYLKSGEGHNVYDSIKYIFFDEFQDCSNIQFQILREFGKHNIYITVIGDDAQNIYQWRGSNIDYILNFDKYINDVTTHKLVNNYRSTPEIIDMSNLSIKNNTDQIPKDMISNNPSVGFMPEVRKYTNDVEQAEYVISKIASYVRDGIKLDEIAVISRNNYPLKIIEEQIEKHNRSRRTIIPYVALITEDNTDTKPKILEDHITLTSIHKSKGLEWQVVFLVSCNDDKFPSELDKISIQEERRLFYVCLTRAKKHLHISFTSKTVSRFIAEIPLDKINFIAFRNSYYNFQNTRNLKYKNDVTSLIEMIEPADIEKLRQLEILPEILPTITTVHESHEYDEIVNKYYLHKDFGIFIDRYISRSIGVKNKESDGLRDRVTEKIIHSLKMDMNLYSVYNKYQTNFSKKMSLINEKTLVSEYIEKLNKNNDDPIYIKKIEEKDMCSVREIVRQMYKRSFDNKVNMNEVVVIPLNYLPEEFGYSMRNSYKNYTDPNLDNKSIIKDIYRMSLCENINDGRRRLLYKDVSSFFIKDDDLFNDIEEYVNNIKDNKLLCKRMVKSQDYDIIGEMDLLDMTECKIIDYKCSVASECKLEWILQLLTYLALLRLEDNAIEINNIEFYNPLLGTIATIDVSKWNKEELLLTKLCEIRERNLGKRI</sequence>
<dbReference type="CDD" id="cd17932">
    <property type="entry name" value="DEXQc_UvrD"/>
    <property type="match status" value="1"/>
</dbReference>
<keyword evidence="3 9" id="KW-0347">Helicase</keyword>
<dbReference type="GO" id="GO:0043138">
    <property type="term" value="F:3'-5' DNA helicase activity"/>
    <property type="evidence" value="ECO:0007669"/>
    <property type="project" value="UniProtKB-EC"/>
</dbReference>
<keyword evidence="1 9" id="KW-0547">Nucleotide-binding</keyword>
<dbReference type="GO" id="GO:0016787">
    <property type="term" value="F:hydrolase activity"/>
    <property type="evidence" value="ECO:0007669"/>
    <property type="project" value="UniProtKB-UniRule"/>
</dbReference>